<dbReference type="Proteomes" id="UP000816034">
    <property type="component" value="Unassembled WGS sequence"/>
</dbReference>
<dbReference type="PANTHER" id="PTHR45699:SF3">
    <property type="entry name" value="LARGE RIBOSOMAL SUBUNIT PROTEIN UL10"/>
    <property type="match status" value="1"/>
</dbReference>
<dbReference type="SUPFAM" id="SSF160369">
    <property type="entry name" value="Ribosomal protein L10-like"/>
    <property type="match status" value="1"/>
</dbReference>
<dbReference type="GO" id="GO:0022625">
    <property type="term" value="C:cytosolic large ribosomal subunit"/>
    <property type="evidence" value="ECO:0007669"/>
    <property type="project" value="TreeGrafter"/>
</dbReference>
<dbReference type="PANTHER" id="PTHR45699">
    <property type="entry name" value="60S ACIDIC RIBOSOMAL PROTEIN P0"/>
    <property type="match status" value="1"/>
</dbReference>
<dbReference type="GO" id="GO:0070180">
    <property type="term" value="F:large ribosomal subunit rRNA binding"/>
    <property type="evidence" value="ECO:0007669"/>
    <property type="project" value="TreeGrafter"/>
</dbReference>
<dbReference type="AlphaFoldDB" id="A0AA88GSI4"/>
<dbReference type="GO" id="GO:0002181">
    <property type="term" value="P:cytoplasmic translation"/>
    <property type="evidence" value="ECO:0007669"/>
    <property type="project" value="TreeGrafter"/>
</dbReference>
<feature type="domain" description="Large ribosomal subunit protein uL10-like insertion" evidence="4">
    <location>
        <begin position="155"/>
        <end position="222"/>
    </location>
</feature>
<keyword evidence="3" id="KW-0687">Ribonucleoprotein</keyword>
<evidence type="ECO:0000256" key="2">
    <source>
        <dbReference type="ARBA" id="ARBA00022980"/>
    </source>
</evidence>
<comment type="caution">
    <text evidence="5">The sequence shown here is derived from an EMBL/GenBank/DDBJ whole genome shotgun (WGS) entry which is preliminary data.</text>
</comment>
<dbReference type="Gene3D" id="3.90.105.20">
    <property type="match status" value="1"/>
</dbReference>
<dbReference type="Gene3D" id="3.30.70.1730">
    <property type="match status" value="1"/>
</dbReference>
<dbReference type="InterPro" id="IPR001790">
    <property type="entry name" value="Ribosomal_uL10"/>
</dbReference>
<dbReference type="GO" id="GO:0003735">
    <property type="term" value="F:structural constituent of ribosome"/>
    <property type="evidence" value="ECO:0007669"/>
    <property type="project" value="TreeGrafter"/>
</dbReference>
<proteinExistence type="inferred from homology"/>
<evidence type="ECO:0000259" key="4">
    <source>
        <dbReference type="Pfam" id="PF17777"/>
    </source>
</evidence>
<reference evidence="5 6" key="1">
    <citation type="journal article" date="2018" name="BMC Genomics">
        <title>The genome of Naegleria lovaniensis, the basis for a comparative approach to unravel pathogenicity factors of the human pathogenic amoeba N. fowleri.</title>
        <authorList>
            <person name="Liechti N."/>
            <person name="Schurch N."/>
            <person name="Bruggmann R."/>
            <person name="Wittwer M."/>
        </authorList>
    </citation>
    <scope>NUCLEOTIDE SEQUENCE [LARGE SCALE GENOMIC DNA]</scope>
    <source>
        <strain evidence="5 6">ATCC 30569</strain>
    </source>
</reference>
<dbReference type="Pfam" id="PF00466">
    <property type="entry name" value="Ribosomal_L10"/>
    <property type="match status" value="1"/>
</dbReference>
<dbReference type="Pfam" id="PF17777">
    <property type="entry name" value="RL10P_insert"/>
    <property type="match status" value="1"/>
</dbReference>
<comment type="similarity">
    <text evidence="1">Belongs to the universal ribosomal protein uL10 family.</text>
</comment>
<accession>A0AA88GSI4</accession>
<evidence type="ECO:0000256" key="3">
    <source>
        <dbReference type="ARBA" id="ARBA00023274"/>
    </source>
</evidence>
<name>A0AA88GSI4_NAELO</name>
<protein>
    <recommendedName>
        <fullName evidence="4">Large ribosomal subunit protein uL10-like insertion domain-containing protein</fullName>
    </recommendedName>
</protein>
<organism evidence="5 6">
    <name type="scientific">Naegleria lovaniensis</name>
    <name type="common">Amoeba</name>
    <dbReference type="NCBI Taxonomy" id="51637"/>
    <lineage>
        <taxon>Eukaryota</taxon>
        <taxon>Discoba</taxon>
        <taxon>Heterolobosea</taxon>
        <taxon>Tetramitia</taxon>
        <taxon>Eutetramitia</taxon>
        <taxon>Vahlkampfiidae</taxon>
        <taxon>Naegleria</taxon>
    </lineage>
</organism>
<keyword evidence="6" id="KW-1185">Reference proteome</keyword>
<dbReference type="EMBL" id="PYSW02000012">
    <property type="protein sequence ID" value="KAG2387571.1"/>
    <property type="molecule type" value="Genomic_DNA"/>
</dbReference>
<evidence type="ECO:0000256" key="1">
    <source>
        <dbReference type="ARBA" id="ARBA00008889"/>
    </source>
</evidence>
<dbReference type="GeneID" id="68093621"/>
<dbReference type="InterPro" id="IPR043141">
    <property type="entry name" value="Ribosomal_uL10-like_sf"/>
</dbReference>
<dbReference type="GO" id="GO:0000027">
    <property type="term" value="P:ribosomal large subunit assembly"/>
    <property type="evidence" value="ECO:0007669"/>
    <property type="project" value="TreeGrafter"/>
</dbReference>
<dbReference type="RefSeq" id="XP_044551563.1">
    <property type="nucleotide sequence ID" value="XM_044687327.1"/>
</dbReference>
<sequence length="339" mass="38880">MPRLEFPTGRMKFKFDKTCPFYASDRKIFISQTTQQFTELFERFNYVLIVKIAGVETTTLQEIRRALSNQDSDLFSELYIAKHSLTRVAIDGIIENLEKKYQCSAKSSSRDQELIKALKQFKELLVGEIGLLFTNCEDYSTLKNVFLQHTSFKTAKVGSIVKENVYFEGRTGLTPHMITIFHCCNVVTRIRMGRIDFPYKQRILAAGEVISKDKVIMLNALNLKVIQERVEPVYVFSKTDACVVPDEVLDRDYFENCVEAANHLTALSKECSLVNELTVMAEIKKGIWDLLALDTETMCEMRYGIRVVQPQPILNDNDEVRFSDSTTDDDDMDIFGIFA</sequence>
<dbReference type="InterPro" id="IPR040637">
    <property type="entry name" value="Ribosomal_uL10-like_insert"/>
</dbReference>
<dbReference type="InterPro" id="IPR043164">
    <property type="entry name" value="Ribosomal_uL10-like_insert_sf"/>
</dbReference>
<evidence type="ECO:0000313" key="5">
    <source>
        <dbReference type="EMBL" id="KAG2387571.1"/>
    </source>
</evidence>
<dbReference type="InterPro" id="IPR050323">
    <property type="entry name" value="Ribosomal_protein_uL10"/>
</dbReference>
<gene>
    <name evidence="5" type="ORF">C9374_001165</name>
</gene>
<evidence type="ECO:0000313" key="6">
    <source>
        <dbReference type="Proteomes" id="UP000816034"/>
    </source>
</evidence>
<keyword evidence="2" id="KW-0689">Ribosomal protein</keyword>